<evidence type="ECO:0000313" key="2">
    <source>
        <dbReference type="Proteomes" id="UP001240150"/>
    </source>
</evidence>
<accession>A0ABY8W4U5</accession>
<proteinExistence type="predicted"/>
<reference evidence="1 2" key="1">
    <citation type="submission" date="2023-06" db="EMBL/GenBank/DDBJ databases">
        <authorList>
            <person name="Yushchuk O."/>
            <person name="Binda E."/>
            <person name="Ruckert-Reed C."/>
            <person name="Fedorenko V."/>
            <person name="Kalinowski J."/>
            <person name="Marinelli F."/>
        </authorList>
    </citation>
    <scope>NUCLEOTIDE SEQUENCE [LARGE SCALE GENOMIC DNA]</scope>
    <source>
        <strain evidence="1 2">NRRL 3884</strain>
    </source>
</reference>
<gene>
    <name evidence="1" type="ORF">ACTOB_004677</name>
</gene>
<name>A0ABY8W4U5_9ACTN</name>
<evidence type="ECO:0000313" key="1">
    <source>
        <dbReference type="EMBL" id="WIM92723.1"/>
    </source>
</evidence>
<dbReference type="Proteomes" id="UP001240150">
    <property type="component" value="Chromosome"/>
</dbReference>
<protein>
    <submittedName>
        <fullName evidence="1">Uncharacterized protein</fullName>
    </submittedName>
</protein>
<organism evidence="1 2">
    <name type="scientific">Actinoplanes oblitus</name>
    <dbReference type="NCBI Taxonomy" id="3040509"/>
    <lineage>
        <taxon>Bacteria</taxon>
        <taxon>Bacillati</taxon>
        <taxon>Actinomycetota</taxon>
        <taxon>Actinomycetes</taxon>
        <taxon>Micromonosporales</taxon>
        <taxon>Micromonosporaceae</taxon>
        <taxon>Actinoplanes</taxon>
    </lineage>
</organism>
<sequence length="130" mass="14226">MTIDEARRRLAVSIDRPRSVLDLRSGGIRGIFEDDELDVDAPDPTTRDPFRRALRARLLPHGEGCRLVGLIGPPPWAQALGLFLFNRRPGAFETPLSARHRAGCERCAGLVKVLCSSAARLAGRGGIRKC</sequence>
<keyword evidence="2" id="KW-1185">Reference proteome</keyword>
<dbReference type="RefSeq" id="WP_284913930.1">
    <property type="nucleotide sequence ID" value="NZ_CP126980.1"/>
</dbReference>
<dbReference type="EMBL" id="CP126980">
    <property type="protein sequence ID" value="WIM92723.1"/>
    <property type="molecule type" value="Genomic_DNA"/>
</dbReference>